<evidence type="ECO:0000259" key="1">
    <source>
        <dbReference type="Pfam" id="PF14111"/>
    </source>
</evidence>
<dbReference type="Proteomes" id="UP000327157">
    <property type="component" value="Chromosome 16"/>
</dbReference>
<keyword evidence="3" id="KW-1185">Reference proteome</keyword>
<organism evidence="2 3">
    <name type="scientific">Pyrus ussuriensis x Pyrus communis</name>
    <dbReference type="NCBI Taxonomy" id="2448454"/>
    <lineage>
        <taxon>Eukaryota</taxon>
        <taxon>Viridiplantae</taxon>
        <taxon>Streptophyta</taxon>
        <taxon>Embryophyta</taxon>
        <taxon>Tracheophyta</taxon>
        <taxon>Spermatophyta</taxon>
        <taxon>Magnoliopsida</taxon>
        <taxon>eudicotyledons</taxon>
        <taxon>Gunneridae</taxon>
        <taxon>Pentapetalae</taxon>
        <taxon>rosids</taxon>
        <taxon>fabids</taxon>
        <taxon>Rosales</taxon>
        <taxon>Rosaceae</taxon>
        <taxon>Amygdaloideae</taxon>
        <taxon>Maleae</taxon>
        <taxon>Pyrus</taxon>
    </lineage>
</organism>
<sequence length="177" mass="21037">MGKMFGQNLDTRLIKWKLGLLWKNEVNNTFYLDHFGRKWFALEFMDKDDLKFVMKNQPWYVHGQIFHLERWTTNFKDMDDVAVNDDVKASLQKDVMLCFPNPTIVEEECTKVEESGQHVDDVGPDEEGWTTVVPRERKMSYNSRDDKSYREVVASPKPKWVTKADIVQDWRRARKSK</sequence>
<evidence type="ECO:0000313" key="3">
    <source>
        <dbReference type="Proteomes" id="UP000327157"/>
    </source>
</evidence>
<evidence type="ECO:0000313" key="2">
    <source>
        <dbReference type="EMBL" id="KAB2626051.1"/>
    </source>
</evidence>
<reference evidence="2 3" key="1">
    <citation type="submission" date="2019-09" db="EMBL/GenBank/DDBJ databases">
        <authorList>
            <person name="Ou C."/>
        </authorList>
    </citation>
    <scope>NUCLEOTIDE SEQUENCE [LARGE SCALE GENOMIC DNA]</scope>
    <source>
        <strain evidence="2">S2</strain>
        <tissue evidence="2">Leaf</tissue>
    </source>
</reference>
<comment type="caution">
    <text evidence="2">The sequence shown here is derived from an EMBL/GenBank/DDBJ whole genome shotgun (WGS) entry which is preliminary data.</text>
</comment>
<dbReference type="InterPro" id="IPR025558">
    <property type="entry name" value="DUF4283"/>
</dbReference>
<dbReference type="EMBL" id="SMOL01000160">
    <property type="protein sequence ID" value="KAB2626051.1"/>
    <property type="molecule type" value="Genomic_DNA"/>
</dbReference>
<dbReference type="OrthoDB" id="990360at2759"/>
<reference evidence="2 3" key="3">
    <citation type="submission" date="2019-11" db="EMBL/GenBank/DDBJ databases">
        <title>A de novo genome assembly of a pear dwarfing rootstock.</title>
        <authorList>
            <person name="Wang F."/>
            <person name="Wang J."/>
            <person name="Li S."/>
            <person name="Zhang Y."/>
            <person name="Fang M."/>
            <person name="Ma L."/>
            <person name="Zhao Y."/>
            <person name="Jiang S."/>
        </authorList>
    </citation>
    <scope>NUCLEOTIDE SEQUENCE [LARGE SCALE GENOMIC DNA]</scope>
    <source>
        <strain evidence="2">S2</strain>
        <tissue evidence="2">Leaf</tissue>
    </source>
</reference>
<name>A0A5N5HIN0_9ROSA</name>
<accession>A0A5N5HIN0</accession>
<dbReference type="AlphaFoldDB" id="A0A5N5HIN0"/>
<proteinExistence type="predicted"/>
<reference evidence="3" key="2">
    <citation type="submission" date="2019-10" db="EMBL/GenBank/DDBJ databases">
        <title>A de novo genome assembly of a pear dwarfing rootstock.</title>
        <authorList>
            <person name="Wang F."/>
            <person name="Wang J."/>
            <person name="Li S."/>
            <person name="Zhang Y."/>
            <person name="Fang M."/>
            <person name="Ma L."/>
            <person name="Zhao Y."/>
            <person name="Jiang S."/>
        </authorList>
    </citation>
    <scope>NUCLEOTIDE SEQUENCE [LARGE SCALE GENOMIC DNA]</scope>
</reference>
<dbReference type="Pfam" id="PF14111">
    <property type="entry name" value="DUF4283"/>
    <property type="match status" value="1"/>
</dbReference>
<feature type="domain" description="DUF4283" evidence="1">
    <location>
        <begin position="6"/>
        <end position="76"/>
    </location>
</feature>
<gene>
    <name evidence="2" type="ORF">D8674_017711</name>
</gene>
<protein>
    <recommendedName>
        <fullName evidence="1">DUF4283 domain-containing protein</fullName>
    </recommendedName>
</protein>